<dbReference type="EMBL" id="VUMS01000002">
    <property type="protein sequence ID" value="MST65495.1"/>
    <property type="molecule type" value="Genomic_DNA"/>
</dbReference>
<evidence type="ECO:0000313" key="2">
    <source>
        <dbReference type="EMBL" id="MST65495.1"/>
    </source>
</evidence>
<comment type="caution">
    <text evidence="2">The sequence shown here is derived from an EMBL/GenBank/DDBJ whole genome shotgun (WGS) entry which is preliminary data.</text>
</comment>
<keyword evidence="3" id="KW-1185">Reference proteome</keyword>
<protein>
    <recommendedName>
        <fullName evidence="4">Transposase</fullName>
    </recommendedName>
</protein>
<dbReference type="AlphaFoldDB" id="A0A7X2P1P9"/>
<dbReference type="InterPro" id="IPR046229">
    <property type="entry name" value="TnpC-like"/>
</dbReference>
<sequence>MKYDKIVAINKEKSRKKAKMAITQIQKMLENQERITVKELRKRTGFAKSFFYRNQEVRKVLDNARSKQQMPCNSMEIIRAIEAEDEIINLKIQITKLKSLEQKLLEENKKLKQQLRELSQIGNQ</sequence>
<reference evidence="2 3" key="1">
    <citation type="submission" date="2019-08" db="EMBL/GenBank/DDBJ databases">
        <title>In-depth cultivation of the pig gut microbiome towards novel bacterial diversity and tailored functional studies.</title>
        <authorList>
            <person name="Wylensek D."/>
            <person name="Hitch T.C.A."/>
            <person name="Clavel T."/>
        </authorList>
    </citation>
    <scope>NUCLEOTIDE SEQUENCE [LARGE SCALE GENOMIC DNA]</scope>
    <source>
        <strain evidence="2 3">BSM-380-WT-5A</strain>
    </source>
</reference>
<dbReference type="Proteomes" id="UP000440513">
    <property type="component" value="Unassembled WGS sequence"/>
</dbReference>
<dbReference type="RefSeq" id="WP_154431309.1">
    <property type="nucleotide sequence ID" value="NZ_VUMS01000002.1"/>
</dbReference>
<proteinExistence type="predicted"/>
<name>A0A7X2P1P9_9FIRM</name>
<keyword evidence="1" id="KW-0175">Coiled coil</keyword>
<evidence type="ECO:0000313" key="3">
    <source>
        <dbReference type="Proteomes" id="UP000440513"/>
    </source>
</evidence>
<gene>
    <name evidence="2" type="ORF">FYJ57_01805</name>
</gene>
<accession>A0A7X2P1P9</accession>
<dbReference type="Pfam" id="PF19776">
    <property type="entry name" value="DUF6262"/>
    <property type="match status" value="1"/>
</dbReference>
<organism evidence="2 3">
    <name type="scientific">Oliverpabstia intestinalis</name>
    <dbReference type="NCBI Taxonomy" id="2606633"/>
    <lineage>
        <taxon>Bacteria</taxon>
        <taxon>Bacillati</taxon>
        <taxon>Bacillota</taxon>
        <taxon>Clostridia</taxon>
        <taxon>Lachnospirales</taxon>
        <taxon>Lachnospiraceae</taxon>
        <taxon>Oliverpabstia</taxon>
    </lineage>
</organism>
<evidence type="ECO:0008006" key="4">
    <source>
        <dbReference type="Google" id="ProtNLM"/>
    </source>
</evidence>
<feature type="coiled-coil region" evidence="1">
    <location>
        <begin position="80"/>
        <end position="121"/>
    </location>
</feature>
<evidence type="ECO:0000256" key="1">
    <source>
        <dbReference type="SAM" id="Coils"/>
    </source>
</evidence>